<evidence type="ECO:0000313" key="2">
    <source>
        <dbReference type="Proteomes" id="UP001152178"/>
    </source>
</evidence>
<accession>A0ABT4QQP7</accession>
<dbReference type="EMBL" id="JAPFQA010000002">
    <property type="protein sequence ID" value="MCZ8543856.1"/>
    <property type="molecule type" value="Genomic_DNA"/>
</dbReference>
<dbReference type="InterPro" id="IPR049457">
    <property type="entry name" value="Emfourin"/>
</dbReference>
<dbReference type="Proteomes" id="UP001152178">
    <property type="component" value="Unassembled WGS sequence"/>
</dbReference>
<comment type="caution">
    <text evidence="1">The sequence shown here is derived from an EMBL/GenBank/DDBJ whole genome shotgun (WGS) entry which is preliminary data.</text>
</comment>
<reference evidence="1" key="1">
    <citation type="submission" date="2022-11" db="EMBL/GenBank/DDBJ databases">
        <authorList>
            <person name="Coimbra C."/>
        </authorList>
    </citation>
    <scope>NUCLEOTIDE SEQUENCE</scope>
    <source>
        <strain evidence="1">Jales19</strain>
    </source>
</reference>
<name>A0ABT4QQP7_9HYPH</name>
<evidence type="ECO:0000313" key="1">
    <source>
        <dbReference type="EMBL" id="MCZ8543856.1"/>
    </source>
</evidence>
<organism evidence="1 2">
    <name type="scientific">Mesorhizobium qingshengii</name>
    <dbReference type="NCBI Taxonomy" id="1165689"/>
    <lineage>
        <taxon>Bacteria</taxon>
        <taxon>Pseudomonadati</taxon>
        <taxon>Pseudomonadota</taxon>
        <taxon>Alphaproteobacteria</taxon>
        <taxon>Hyphomicrobiales</taxon>
        <taxon>Phyllobacteriaceae</taxon>
        <taxon>Mesorhizobium</taxon>
    </lineage>
</organism>
<sequence length="105" mass="11547">MEIALEISGGFAAIPKLSMPMTIETDKIDVHLADELKSLLEQTSFFDQPESVGTTKPGSADLMTYIVTVRDGGRVHTIRITDPITDPSLQLLIDRIQAIGRLKRP</sequence>
<keyword evidence="2" id="KW-1185">Reference proteome</keyword>
<protein>
    <submittedName>
        <fullName evidence="1">Uncharacterized protein</fullName>
    </submittedName>
</protein>
<gene>
    <name evidence="1" type="ORF">OOJ09_06680</name>
</gene>
<proteinExistence type="predicted"/>
<dbReference type="RefSeq" id="WP_269904427.1">
    <property type="nucleotide sequence ID" value="NZ_JAPFQA010000002.1"/>
</dbReference>
<dbReference type="Pfam" id="PF20242">
    <property type="entry name" value="Emfourin"/>
    <property type="match status" value="1"/>
</dbReference>